<dbReference type="AlphaFoldDB" id="A0AAD5L4K2"/>
<keyword evidence="2" id="KW-1185">Reference proteome</keyword>
<name>A0AAD5L4K2_PYTIN</name>
<evidence type="ECO:0000313" key="2">
    <source>
        <dbReference type="Proteomes" id="UP001209570"/>
    </source>
</evidence>
<reference evidence="1" key="1">
    <citation type="submission" date="2021-12" db="EMBL/GenBank/DDBJ databases">
        <title>Prjna785345.</title>
        <authorList>
            <person name="Rujirawat T."/>
            <person name="Krajaejun T."/>
        </authorList>
    </citation>
    <scope>NUCLEOTIDE SEQUENCE</scope>
    <source>
        <strain evidence="1">Pi057C3</strain>
    </source>
</reference>
<organism evidence="1 2">
    <name type="scientific">Pythium insidiosum</name>
    <name type="common">Pythiosis disease agent</name>
    <dbReference type="NCBI Taxonomy" id="114742"/>
    <lineage>
        <taxon>Eukaryota</taxon>
        <taxon>Sar</taxon>
        <taxon>Stramenopiles</taxon>
        <taxon>Oomycota</taxon>
        <taxon>Peronosporomycetes</taxon>
        <taxon>Pythiales</taxon>
        <taxon>Pythiaceae</taxon>
        <taxon>Pythium</taxon>
    </lineage>
</organism>
<proteinExistence type="predicted"/>
<accession>A0AAD5L4K2</accession>
<dbReference type="EMBL" id="JAKCXM010004377">
    <property type="protein sequence ID" value="KAJ0389241.1"/>
    <property type="molecule type" value="Genomic_DNA"/>
</dbReference>
<sequence>MAQPHGRGYWRFPISLLEYPDIVKAIEGEATAVLEKLRSADNKGKVWEEWKRSMKTQLQAVQRKLRHQNEAAIRDAQTALDTAAARYRDTKTTAAQAMFQAALATYRDCVEQTRNYNQDSAFDFQAANAEKSTNGHLDDVSRSLGIDHG</sequence>
<gene>
    <name evidence="1" type="ORF">P43SY_010832</name>
</gene>
<protein>
    <submittedName>
        <fullName evidence="1">Uncharacterized protein</fullName>
    </submittedName>
</protein>
<evidence type="ECO:0000313" key="1">
    <source>
        <dbReference type="EMBL" id="KAJ0389241.1"/>
    </source>
</evidence>
<comment type="caution">
    <text evidence="1">The sequence shown here is derived from an EMBL/GenBank/DDBJ whole genome shotgun (WGS) entry which is preliminary data.</text>
</comment>
<dbReference type="Proteomes" id="UP001209570">
    <property type="component" value="Unassembled WGS sequence"/>
</dbReference>